<dbReference type="Gene3D" id="3.30.390.10">
    <property type="entry name" value="Enolase-like, N-terminal domain"/>
    <property type="match status" value="1"/>
</dbReference>
<dbReference type="InterPro" id="IPR018110">
    <property type="entry name" value="Mandel_Rmase/mucon_lact_enz_CS"/>
</dbReference>
<dbReference type="SFLD" id="SFLDG00033">
    <property type="entry name" value="mannonate_dehydratase"/>
    <property type="match status" value="1"/>
</dbReference>
<feature type="domain" description="Mandelate racemase/muconate lactonizing enzyme C-terminal" evidence="1">
    <location>
        <begin position="130"/>
        <end position="257"/>
    </location>
</feature>
<name>A0A7W4UBL3_9CELL</name>
<dbReference type="SFLD" id="SFLDS00001">
    <property type="entry name" value="Enolase"/>
    <property type="match status" value="1"/>
</dbReference>
<reference evidence="2 3" key="2">
    <citation type="submission" date="2020-08" db="EMBL/GenBank/DDBJ databases">
        <authorList>
            <person name="Partida-Martinez L."/>
            <person name="Huntemann M."/>
            <person name="Clum A."/>
            <person name="Wang J."/>
            <person name="Palaniappan K."/>
            <person name="Ritter S."/>
            <person name="Chen I.-M."/>
            <person name="Stamatis D."/>
            <person name="Reddy T."/>
            <person name="O'Malley R."/>
            <person name="Daum C."/>
            <person name="Shapiro N."/>
            <person name="Ivanova N."/>
            <person name="Kyrpides N."/>
            <person name="Woyke T."/>
        </authorList>
    </citation>
    <scope>NUCLEOTIDE SEQUENCE [LARGE SCALE GENOMIC DNA]</scope>
    <source>
        <strain evidence="2 3">RAS26</strain>
    </source>
</reference>
<dbReference type="GO" id="GO:0008927">
    <property type="term" value="F:mannonate dehydratase activity"/>
    <property type="evidence" value="ECO:0007669"/>
    <property type="project" value="UniProtKB-EC"/>
</dbReference>
<dbReference type="SMART" id="SM00922">
    <property type="entry name" value="MR_MLE"/>
    <property type="match status" value="1"/>
</dbReference>
<protein>
    <submittedName>
        <fullName evidence="2">Mannonate dehydratase</fullName>
        <ecNumber evidence="2">4.2.1.8</ecNumber>
    </submittedName>
</protein>
<dbReference type="InterPro" id="IPR036849">
    <property type="entry name" value="Enolase-like_C_sf"/>
</dbReference>
<dbReference type="InterPro" id="IPR029065">
    <property type="entry name" value="Enolase_C-like"/>
</dbReference>
<dbReference type="NCBIfam" id="NF011654">
    <property type="entry name" value="PRK15072.1"/>
    <property type="match status" value="1"/>
</dbReference>
<dbReference type="SUPFAM" id="SSF51604">
    <property type="entry name" value="Enolase C-terminal domain-like"/>
    <property type="match status" value="1"/>
</dbReference>
<dbReference type="InterPro" id="IPR029017">
    <property type="entry name" value="Enolase-like_N"/>
</dbReference>
<dbReference type="InterPro" id="IPR013342">
    <property type="entry name" value="Mandelate_racemase_C"/>
</dbReference>
<proteinExistence type="predicted"/>
<dbReference type="GO" id="GO:0009063">
    <property type="term" value="P:amino acid catabolic process"/>
    <property type="evidence" value="ECO:0007669"/>
    <property type="project" value="InterPro"/>
</dbReference>
<dbReference type="PROSITE" id="PS00909">
    <property type="entry name" value="MR_MLE_2"/>
    <property type="match status" value="1"/>
</dbReference>
<dbReference type="GO" id="GO:0016052">
    <property type="term" value="P:carbohydrate catabolic process"/>
    <property type="evidence" value="ECO:0007669"/>
    <property type="project" value="UniProtKB-ARBA"/>
</dbReference>
<evidence type="ECO:0000313" key="2">
    <source>
        <dbReference type="EMBL" id="MBB2921149.1"/>
    </source>
</evidence>
<gene>
    <name evidence="2" type="ORF">FHR80_000043</name>
</gene>
<reference evidence="2 3" key="1">
    <citation type="submission" date="2020-08" db="EMBL/GenBank/DDBJ databases">
        <title>The Agave Microbiome: Exploring the role of microbial communities in plant adaptations to desert environments.</title>
        <authorList>
            <person name="Partida-Martinez L.P."/>
        </authorList>
    </citation>
    <scope>NUCLEOTIDE SEQUENCE [LARGE SCALE GENOMIC DNA]</scope>
    <source>
        <strain evidence="2 3">RAS26</strain>
    </source>
</reference>
<dbReference type="EC" id="4.2.1.8" evidence="2"/>
<dbReference type="Proteomes" id="UP000518206">
    <property type="component" value="Unassembled WGS sequence"/>
</dbReference>
<organism evidence="2 3">
    <name type="scientific">Cellulomonas cellasea</name>
    <dbReference type="NCBI Taxonomy" id="43670"/>
    <lineage>
        <taxon>Bacteria</taxon>
        <taxon>Bacillati</taxon>
        <taxon>Actinomycetota</taxon>
        <taxon>Actinomycetes</taxon>
        <taxon>Micrococcales</taxon>
        <taxon>Cellulomonadaceae</taxon>
        <taxon>Cellulomonas</taxon>
    </lineage>
</organism>
<comment type="caution">
    <text evidence="2">The sequence shown here is derived from an EMBL/GenBank/DDBJ whole genome shotgun (WGS) entry which is preliminary data.</text>
</comment>
<dbReference type="InterPro" id="IPR034589">
    <property type="entry name" value="D-mannonate_dehydratase-like"/>
</dbReference>
<dbReference type="PANTHER" id="PTHR48080:SF6">
    <property type="entry name" value="STARVATION-SENSING PROTEIN RSPA"/>
    <property type="match status" value="1"/>
</dbReference>
<dbReference type="InterPro" id="IPR034593">
    <property type="entry name" value="DgoD-like"/>
</dbReference>
<dbReference type="Pfam" id="PF02746">
    <property type="entry name" value="MR_MLE_N"/>
    <property type="match status" value="1"/>
</dbReference>
<sequence>MSTIERAEVFVAGPGRNFVTLRITTSDGVTGLGDATLNGRELAVASYLRDHVVPLLIGRDPARIEDMWQYLYRGPYWRRGPVTMTSIAAVDTALWDIKGKVAGLPVYQLLGGRSRDGVMVYGHASGADTAELIDDVVRFREAGYQAVRAQAAVPEVGGTYGVRKGAIYEPAASALPEEQPWSTEAYLRFAPTYLEEIRSKLGFDFHLLHDVHHRLTPLEAARFGKSVEDVQLFWMEDPTPAENQEAFRLIRQHTTTPIAVGEVLTSIWDVQHLITEQLIDYVRTTVVHAGGITHLRRIFDLAALYQVRTGSHGATDLSPVTLAAAVHVDLTVPNFGIQEYMEHAPETMEVFRSSVRFAHGALDLDETPGLGVEYDEKAAARFPYEPRYLPVARRLDGSVHDW</sequence>
<dbReference type="Pfam" id="PF13378">
    <property type="entry name" value="MR_MLE_C"/>
    <property type="match status" value="1"/>
</dbReference>
<dbReference type="PANTHER" id="PTHR48080">
    <property type="entry name" value="D-GALACTONATE DEHYDRATASE-RELATED"/>
    <property type="match status" value="1"/>
</dbReference>
<dbReference type="Gene3D" id="3.20.20.120">
    <property type="entry name" value="Enolase-like C-terminal domain"/>
    <property type="match status" value="1"/>
</dbReference>
<dbReference type="InterPro" id="IPR013341">
    <property type="entry name" value="Mandelate_racemase_N_dom"/>
</dbReference>
<evidence type="ECO:0000259" key="1">
    <source>
        <dbReference type="SMART" id="SM00922"/>
    </source>
</evidence>
<dbReference type="RefSeq" id="WP_183294220.1">
    <property type="nucleotide sequence ID" value="NZ_JACHVX010000001.1"/>
</dbReference>
<dbReference type="GO" id="GO:0000287">
    <property type="term" value="F:magnesium ion binding"/>
    <property type="evidence" value="ECO:0007669"/>
    <property type="project" value="UniProtKB-ARBA"/>
</dbReference>
<dbReference type="AlphaFoldDB" id="A0A7W4UBL3"/>
<evidence type="ECO:0000313" key="3">
    <source>
        <dbReference type="Proteomes" id="UP000518206"/>
    </source>
</evidence>
<dbReference type="SUPFAM" id="SSF54826">
    <property type="entry name" value="Enolase N-terminal domain-like"/>
    <property type="match status" value="1"/>
</dbReference>
<dbReference type="NCBIfam" id="NF043051">
    <property type="entry name" value="ManoateDhtManD"/>
    <property type="match status" value="1"/>
</dbReference>
<dbReference type="EMBL" id="JACHVX010000001">
    <property type="protein sequence ID" value="MBB2921149.1"/>
    <property type="molecule type" value="Genomic_DNA"/>
</dbReference>
<accession>A0A7W4UBL3</accession>
<keyword evidence="2" id="KW-0456">Lyase</keyword>